<gene>
    <name evidence="2" type="ORF">AM231_21740</name>
</gene>
<proteinExistence type="predicted"/>
<evidence type="ECO:0000256" key="1">
    <source>
        <dbReference type="SAM" id="Coils"/>
    </source>
</evidence>
<keyword evidence="1" id="KW-0175">Coiled coil</keyword>
<sequence length="252" mass="29992">MPKTILEQTESNIEMGFQNKNVLIIEKETDSVFKNIFFYMLTLFSEKISSIKVDPHPFSLPKEYLFSDKHKKNLLKWIKRLDEMDHPASDLEFGKIKIDFEYWYYQLGGENIEFSYHQDYLLTPQAAADALGVSKVTLSKYVKQGLDYIENGTHKRIPKYTIEIMKDPIYSIRMQQIAQEKKLREQSVEERYHEITQELADLKLKYKKMTLDEAFGEYAGDNMEDPTDYYRWRDLEEEMEEIFRLRGGKEEA</sequence>
<comment type="caution">
    <text evidence="2">The sequence shown here is derived from an EMBL/GenBank/DDBJ whole genome shotgun (WGS) entry which is preliminary data.</text>
</comment>
<name>A0A0M1N4D3_9BACL</name>
<dbReference type="RefSeq" id="WP_054404888.1">
    <property type="nucleotide sequence ID" value="NZ_LIUT01000006.1"/>
</dbReference>
<evidence type="ECO:0000313" key="2">
    <source>
        <dbReference type="EMBL" id="KOR77011.1"/>
    </source>
</evidence>
<feature type="coiled-coil region" evidence="1">
    <location>
        <begin position="185"/>
        <end position="212"/>
    </location>
</feature>
<accession>A0A0M1N4D3</accession>
<dbReference type="EMBL" id="LIUT01000006">
    <property type="protein sequence ID" value="KOR77011.1"/>
    <property type="molecule type" value="Genomic_DNA"/>
</dbReference>
<dbReference type="AlphaFoldDB" id="A0A0M1N4D3"/>
<dbReference type="Proteomes" id="UP000036932">
    <property type="component" value="Unassembled WGS sequence"/>
</dbReference>
<protein>
    <recommendedName>
        <fullName evidence="4">Helix-turn-helix domain-containing protein</fullName>
    </recommendedName>
</protein>
<evidence type="ECO:0008006" key="4">
    <source>
        <dbReference type="Google" id="ProtNLM"/>
    </source>
</evidence>
<keyword evidence="3" id="KW-1185">Reference proteome</keyword>
<reference evidence="3" key="1">
    <citation type="submission" date="2015-08" db="EMBL/GenBank/DDBJ databases">
        <title>Genome sequencing project for genomic taxonomy and phylogenomics of Bacillus-like bacteria.</title>
        <authorList>
            <person name="Liu B."/>
            <person name="Wang J."/>
            <person name="Zhu Y."/>
            <person name="Liu G."/>
            <person name="Chen Q."/>
            <person name="Chen Z."/>
            <person name="Lan J."/>
            <person name="Che J."/>
            <person name="Ge C."/>
            <person name="Shi H."/>
            <person name="Pan Z."/>
            <person name="Liu X."/>
        </authorList>
    </citation>
    <scope>NUCLEOTIDE SEQUENCE [LARGE SCALE GENOMIC DNA]</scope>
    <source>
        <strain evidence="3">FJAT-22460</strain>
    </source>
</reference>
<organism evidence="2 3">
    <name type="scientific">Paenibacillus solani</name>
    <dbReference type="NCBI Taxonomy" id="1705565"/>
    <lineage>
        <taxon>Bacteria</taxon>
        <taxon>Bacillati</taxon>
        <taxon>Bacillota</taxon>
        <taxon>Bacilli</taxon>
        <taxon>Bacillales</taxon>
        <taxon>Paenibacillaceae</taxon>
        <taxon>Paenibacillus</taxon>
    </lineage>
</organism>
<dbReference type="PATRIC" id="fig|1705565.3.peg.458"/>
<evidence type="ECO:0000313" key="3">
    <source>
        <dbReference type="Proteomes" id="UP000036932"/>
    </source>
</evidence>
<dbReference type="OrthoDB" id="2866647at2"/>